<feature type="compositionally biased region" description="Acidic residues" evidence="6">
    <location>
        <begin position="294"/>
        <end position="303"/>
    </location>
</feature>
<feature type="transmembrane region" description="Helical" evidence="7">
    <location>
        <begin position="420"/>
        <end position="438"/>
    </location>
</feature>
<feature type="domain" description="Phage shock protein PspC N-terminal" evidence="8">
    <location>
        <begin position="40"/>
        <end position="95"/>
    </location>
</feature>
<sequence length="571" mass="59219">MRSGAGRQDDGCMNSASDWSSSAKPGGSFSDQIHDLWATRPVRLPQHGPVAGVAAGFGRRYNVDPVVVRVAFVVSALFGGAGIVLYLLGWLLLPQSGDQTSAAESLFGKGQSSQSSSKTVVLLVALGIAVTTVGPVGAGLGGSGLISFALMLAGWWLLHQRQPRPPVGYLEWIADDPALAGGFPSANSPYWTGYPGTMAPGSTTPFETYGPYTKLPDQYEPDPDRRQAQTQTQGDDAQGPGTAVLRTESTAVEAVPNKAEGPDADAATVVLRKADAEPAADNTETEVLHKDSSGDEGSDDTGPDDGNPAPDLLKKPRDDGRSPVLHPIPPVAERPYTGYAPAPISPEFGPTPPGWDPLGVAPLAWDLPDPTATAQLPVQAPPRKPRSRFTPVVLGLALLAAAAAGSVAASGSDWMTPGRIAAAALAVVGIGLVLGAFLRRGHGLMVLLAPLAGFVILASLIGPIEWDETTMGDQSWTATTAADLRPAYKVNMGSATLDLSALKLTEDRTTTVTVGAGEAKVILPPNLRVNTTCNVRMGDSNCQSGMSGPDSGPVLNLIINVRMGDVEVTRG</sequence>
<feature type="region of interest" description="Disordered" evidence="6">
    <location>
        <begin position="202"/>
        <end position="242"/>
    </location>
</feature>
<comment type="subcellular location">
    <subcellularLocation>
        <location evidence="1">Cell membrane</location>
        <topology evidence="1">Single-pass membrane protein</topology>
    </subcellularLocation>
</comment>
<evidence type="ECO:0000256" key="3">
    <source>
        <dbReference type="ARBA" id="ARBA00022692"/>
    </source>
</evidence>
<feature type="compositionally biased region" description="Low complexity" evidence="6">
    <location>
        <begin position="228"/>
        <end position="239"/>
    </location>
</feature>
<evidence type="ECO:0000256" key="5">
    <source>
        <dbReference type="ARBA" id="ARBA00023136"/>
    </source>
</evidence>
<feature type="transmembrane region" description="Helical" evidence="7">
    <location>
        <begin position="140"/>
        <end position="158"/>
    </location>
</feature>
<feature type="compositionally biased region" description="Polar residues" evidence="6">
    <location>
        <begin position="14"/>
        <end position="23"/>
    </location>
</feature>
<evidence type="ECO:0000256" key="7">
    <source>
        <dbReference type="SAM" id="Phobius"/>
    </source>
</evidence>
<keyword evidence="5 7" id="KW-0472">Membrane</keyword>
<evidence type="ECO:0000313" key="9">
    <source>
        <dbReference type="EMBL" id="QLY31948.1"/>
    </source>
</evidence>
<evidence type="ECO:0000256" key="4">
    <source>
        <dbReference type="ARBA" id="ARBA00022989"/>
    </source>
</evidence>
<dbReference type="EMBL" id="CP059399">
    <property type="protein sequence ID" value="QLY31948.1"/>
    <property type="molecule type" value="Genomic_DNA"/>
</dbReference>
<name>A0A7D6ZC79_9NOCA</name>
<feature type="region of interest" description="Disordered" evidence="6">
    <location>
        <begin position="276"/>
        <end position="352"/>
    </location>
</feature>
<dbReference type="PANTHER" id="PTHR33885">
    <property type="entry name" value="PHAGE SHOCK PROTEIN C"/>
    <property type="match status" value="1"/>
</dbReference>
<keyword evidence="2" id="KW-1003">Cell membrane</keyword>
<gene>
    <name evidence="9" type="ORF">H0264_06505</name>
</gene>
<dbReference type="Proteomes" id="UP000515512">
    <property type="component" value="Chromosome"/>
</dbReference>
<feature type="transmembrane region" description="Helical" evidence="7">
    <location>
        <begin position="70"/>
        <end position="94"/>
    </location>
</feature>
<dbReference type="GO" id="GO:0005886">
    <property type="term" value="C:plasma membrane"/>
    <property type="evidence" value="ECO:0007669"/>
    <property type="project" value="UniProtKB-SubCell"/>
</dbReference>
<feature type="transmembrane region" description="Helical" evidence="7">
    <location>
        <begin position="389"/>
        <end position="408"/>
    </location>
</feature>
<accession>A0A7D6ZC79</accession>
<dbReference type="Pfam" id="PF04024">
    <property type="entry name" value="PspC"/>
    <property type="match status" value="1"/>
</dbReference>
<dbReference type="InterPro" id="IPR007168">
    <property type="entry name" value="Phageshock_PspC_N"/>
</dbReference>
<dbReference type="InterPro" id="IPR052027">
    <property type="entry name" value="PspC"/>
</dbReference>
<reference evidence="9 10" key="1">
    <citation type="submission" date="2020-07" db="EMBL/GenBank/DDBJ databases">
        <authorList>
            <person name="Zhuang K."/>
            <person name="Ran Y."/>
        </authorList>
    </citation>
    <scope>NUCLEOTIDE SEQUENCE [LARGE SCALE GENOMIC DNA]</scope>
    <source>
        <strain evidence="9 10">WCH-YHL-001</strain>
    </source>
</reference>
<dbReference type="PANTHER" id="PTHR33885:SF3">
    <property type="entry name" value="PHAGE SHOCK PROTEIN C"/>
    <property type="match status" value="1"/>
</dbReference>
<evidence type="ECO:0000259" key="8">
    <source>
        <dbReference type="Pfam" id="PF04024"/>
    </source>
</evidence>
<feature type="region of interest" description="Disordered" evidence="6">
    <location>
        <begin position="1"/>
        <end position="27"/>
    </location>
</feature>
<feature type="compositionally biased region" description="Basic and acidic residues" evidence="6">
    <location>
        <begin position="312"/>
        <end position="321"/>
    </location>
</feature>
<proteinExistence type="predicted"/>
<keyword evidence="4 7" id="KW-1133">Transmembrane helix</keyword>
<protein>
    <submittedName>
        <fullName evidence="9">PspC domain-containing protein</fullName>
    </submittedName>
</protein>
<evidence type="ECO:0000256" key="2">
    <source>
        <dbReference type="ARBA" id="ARBA00022475"/>
    </source>
</evidence>
<dbReference type="KEGG" id="nhu:H0264_06505"/>
<evidence type="ECO:0000256" key="1">
    <source>
        <dbReference type="ARBA" id="ARBA00004162"/>
    </source>
</evidence>
<keyword evidence="3 7" id="KW-0812">Transmembrane</keyword>
<feature type="transmembrane region" description="Helical" evidence="7">
    <location>
        <begin position="445"/>
        <end position="464"/>
    </location>
</feature>
<evidence type="ECO:0000256" key="6">
    <source>
        <dbReference type="SAM" id="MobiDB-lite"/>
    </source>
</evidence>
<keyword evidence="10" id="KW-1185">Reference proteome</keyword>
<evidence type="ECO:0000313" key="10">
    <source>
        <dbReference type="Proteomes" id="UP000515512"/>
    </source>
</evidence>
<organism evidence="9 10">
    <name type="scientific">Nocardia huaxiensis</name>
    <dbReference type="NCBI Taxonomy" id="2755382"/>
    <lineage>
        <taxon>Bacteria</taxon>
        <taxon>Bacillati</taxon>
        <taxon>Actinomycetota</taxon>
        <taxon>Actinomycetes</taxon>
        <taxon>Mycobacteriales</taxon>
        <taxon>Nocardiaceae</taxon>
        <taxon>Nocardia</taxon>
    </lineage>
</organism>
<dbReference type="AlphaFoldDB" id="A0A7D6ZC79"/>